<sequence>MNSYPPELLAQLAPVMFVAGLDAPNKTEPSTPSPDPQAQPPETPPPSTPSKPSDPFTVLILRLREALGVQRKVAIYQPPAESTARKPIPQFQIQLVSRDVHFPPRKLVRPEDPSYANAHSPLSPLTPSSPLYPDGLIAPIWIRKHTQLVPSVFVLFMRLYEHPSTQPQSPLDLAHVHETERERHEEERKFDADLSTDIALRKKSTNERGIKLTVVLLASRRMLDDPTLDSRLTFIRRSSGLDSRAALFVLSPVSPAELQDFVRSLQQALYEPAIEYYTNHSKRVRRKRNRHASQAPIPISPLATSTHIVRPLRPEGWTVRYEYKMACFAEFRGEGEVALKHYQDAYSTLIIMFGSPLILPPRTKRWAEAKVLADCINVKIVKLYLYNNEHSLALSHHTSHIRQFGDFSRGWGIGEDTFEYWSWIARQHRIFAELLEHGTRANLRIPVHRPSFPLQQPAGMEPMVRALGVNPSSALQHPGFYYYVAAHCTEMRRARFMDALGAMSPASANSPGFANERKVEHLVIILELYTKAYELFKKYTPSSASQPGRQTLYIAYKIAQTYQTSGKFDMAVRFFERIAKTYRREQWGEMLRPLLATWYECAKLLGDMEMSVRLVVEMLGHGLQGEEDEALEDILLAVLQSTVPSSTEPVVIDAADAEPLLKPTLVFWPSEVKVGEPAAFQIALTAPATASIAALPFTTLQIFFSPDPADPPLTIRHADDAAPSKLVELGNLVPGQERELKANLRWSTGATIVFAGTMQSETPTTLTIPKLALTITEGNWTIQLPLDLPLKTGSSAQAKWLCSIDPVRYLPVDRDNAHSVAVRHRPYSVSVKIEQHAPAYIGEDYPILIDITNTDDRSLEVTLDVLLQPTEVDDAVNTVTIDDQQSTSLVKGIVCGTLVPGASIVKTLHLHSTGAGGDRVLDISTQCREVLSTDDVDTQDEQTEASDNRHSTEVLHTLAVLTVEAIRASWDVSYERAPTSVPRPGIADLSTFDSDFWDDSLGGEAVVQLVLECAGPWNLEILGMELVRENNPQAKIVEASTDVVDEGMFPGEYLAGDEISDLCRVSLAPSDKYYVEGLPVPGPGHYEVKWRRIASNGDRGPESTAIFPLPALRPPTDGLIALLDAPAVAQLHQPALMTLVVRNNHPTRAANVHVALEPDPADAFVVAGVRAARLPVLLPGGEERVRWRVIPIACGLVRAPRVRVVDRRRAVGVTQDGGEVAEEGEPVRVVDVRFGGRAEEVGEKVVVAEDLEDHWPTVRVAP</sequence>
<evidence type="ECO:0000259" key="3">
    <source>
        <dbReference type="Pfam" id="PF11817"/>
    </source>
</evidence>
<feature type="compositionally biased region" description="Pro residues" evidence="1">
    <location>
        <begin position="31"/>
        <end position="49"/>
    </location>
</feature>
<evidence type="ECO:0000259" key="2">
    <source>
        <dbReference type="Pfam" id="PF07919"/>
    </source>
</evidence>
<dbReference type="HOGENOM" id="CLU_003572_2_0_1"/>
<dbReference type="Pfam" id="PF07919">
    <property type="entry name" value="Gryzun"/>
    <property type="match status" value="1"/>
</dbReference>
<protein>
    <recommendedName>
        <fullName evidence="6">Trafficking protein particle complex subunit 11 domain-containing protein</fullName>
    </recommendedName>
</protein>
<dbReference type="EMBL" id="GL377308">
    <property type="protein sequence ID" value="EFI95757.1"/>
    <property type="molecule type" value="Genomic_DNA"/>
</dbReference>
<dbReference type="InterPro" id="IPR012880">
    <property type="entry name" value="Gryzun"/>
</dbReference>
<dbReference type="Pfam" id="PF11817">
    <property type="entry name" value="Foie-gras_1"/>
    <property type="match status" value="1"/>
</dbReference>
<feature type="domain" description="Gryzun putative trafficking through Golgi" evidence="2">
    <location>
        <begin position="650"/>
        <end position="913"/>
    </location>
</feature>
<name>D8QA22_SCHCM</name>
<dbReference type="GeneID" id="9592409"/>
<evidence type="ECO:0000313" key="5">
    <source>
        <dbReference type="Proteomes" id="UP000007431"/>
    </source>
</evidence>
<dbReference type="KEGG" id="scm:SCHCO_02631083"/>
<feature type="domain" description="Trafficking protein particle complex subunit 11" evidence="3">
    <location>
        <begin position="365"/>
        <end position="620"/>
    </location>
</feature>
<reference evidence="4 5" key="1">
    <citation type="journal article" date="2010" name="Nat. Biotechnol.">
        <title>Genome sequence of the model mushroom Schizophyllum commune.</title>
        <authorList>
            <person name="Ohm R.A."/>
            <person name="de Jong J.F."/>
            <person name="Lugones L.G."/>
            <person name="Aerts A."/>
            <person name="Kothe E."/>
            <person name="Stajich J.E."/>
            <person name="de Vries R.P."/>
            <person name="Record E."/>
            <person name="Levasseur A."/>
            <person name="Baker S.E."/>
            <person name="Bartholomew K.A."/>
            <person name="Coutinho P.M."/>
            <person name="Erdmann S."/>
            <person name="Fowler T.J."/>
            <person name="Gathman A.C."/>
            <person name="Lombard V."/>
            <person name="Henrissat B."/>
            <person name="Knabe N."/>
            <person name="Kuees U."/>
            <person name="Lilly W.W."/>
            <person name="Lindquist E."/>
            <person name="Lucas S."/>
            <person name="Magnuson J.K."/>
            <person name="Piumi F."/>
            <person name="Raudaskoski M."/>
            <person name="Salamov A."/>
            <person name="Schmutz J."/>
            <person name="Schwarze F.W.M.R."/>
            <person name="vanKuyk P.A."/>
            <person name="Horton J.S."/>
            <person name="Grigoriev I.V."/>
            <person name="Woesten H.A.B."/>
        </authorList>
    </citation>
    <scope>NUCLEOTIDE SEQUENCE [LARGE SCALE GENOMIC DNA]</scope>
    <source>
        <strain evidence="5">H4-8 / FGSC 9210</strain>
    </source>
</reference>
<dbReference type="OrthoDB" id="6278596at2759"/>
<dbReference type="VEuPathDB" id="FungiDB:SCHCODRAFT_02631083"/>
<dbReference type="OMA" id="CVEYYRD"/>
<dbReference type="InterPro" id="IPR021773">
    <property type="entry name" value="TPC11"/>
</dbReference>
<dbReference type="PANTHER" id="PTHR14374:SF0">
    <property type="entry name" value="TRAFFICKING PROTEIN PARTICLE COMPLEX SUBUNIT 11"/>
    <property type="match status" value="1"/>
</dbReference>
<dbReference type="STRING" id="578458.D8QA22"/>
<evidence type="ECO:0000256" key="1">
    <source>
        <dbReference type="SAM" id="MobiDB-lite"/>
    </source>
</evidence>
<accession>D8QA22</accession>
<evidence type="ECO:0008006" key="6">
    <source>
        <dbReference type="Google" id="ProtNLM"/>
    </source>
</evidence>
<evidence type="ECO:0000313" key="4">
    <source>
        <dbReference type="EMBL" id="EFI95757.1"/>
    </source>
</evidence>
<dbReference type="PANTHER" id="PTHR14374">
    <property type="entry name" value="FOIE GRAS"/>
    <property type="match status" value="1"/>
</dbReference>
<dbReference type="Proteomes" id="UP000007431">
    <property type="component" value="Unassembled WGS sequence"/>
</dbReference>
<organism evidence="5">
    <name type="scientific">Schizophyllum commune (strain H4-8 / FGSC 9210)</name>
    <name type="common">Split gill fungus</name>
    <dbReference type="NCBI Taxonomy" id="578458"/>
    <lineage>
        <taxon>Eukaryota</taxon>
        <taxon>Fungi</taxon>
        <taxon>Dikarya</taxon>
        <taxon>Basidiomycota</taxon>
        <taxon>Agaricomycotina</taxon>
        <taxon>Agaricomycetes</taxon>
        <taxon>Agaricomycetidae</taxon>
        <taxon>Agaricales</taxon>
        <taxon>Schizophyllaceae</taxon>
        <taxon>Schizophyllum</taxon>
    </lineage>
</organism>
<gene>
    <name evidence="4" type="ORF">SCHCODRAFT_57401</name>
</gene>
<dbReference type="InParanoid" id="D8QA22"/>
<dbReference type="RefSeq" id="XP_003030660.1">
    <property type="nucleotide sequence ID" value="XM_003030614.1"/>
</dbReference>
<feature type="region of interest" description="Disordered" evidence="1">
    <location>
        <begin position="20"/>
        <end position="55"/>
    </location>
</feature>
<dbReference type="AlphaFoldDB" id="D8QA22"/>
<keyword evidence="5" id="KW-1185">Reference proteome</keyword>
<dbReference type="eggNOG" id="KOG4386">
    <property type="taxonomic scope" value="Eukaryota"/>
</dbReference>
<proteinExistence type="predicted"/>